<dbReference type="RefSeq" id="WP_119955196.1">
    <property type="nucleotide sequence ID" value="NZ_QYUR01000003.1"/>
</dbReference>
<dbReference type="GO" id="GO:0010411">
    <property type="term" value="P:xyloglucan metabolic process"/>
    <property type="evidence" value="ECO:0007669"/>
    <property type="project" value="TreeGrafter"/>
</dbReference>
<sequence length="377" mass="41684">MSASIHLWIATRKGLWRLSGTAERRHWDLSGPHFLGHIIHHALTDPRDRNVVLAAARTGHLGPTVFRSSDGADSWQEAQTPPAFPVEPNGRVLDHVFWLTPGHASEPDVWYAGSTPQGLFRSTDGGRNWVGVDGFNQHPSYRAWAGDPNEGPPGGAKLHSILVDPRDAGHLYVSLSAGGTFESSDRGESWRPLNRGVRADFLPEPPPGGYHEYGHDPHCVRLHPAAPDRLYQQNHCGVFRLDRPAETWRDIGANLPTPDGARYDIGFPVGLHPRDPDTLWLFPMDGSDVWPRVSPLGRPALYRSRDGGESWARQDSGLPVEQAWFNVKRQALSVDSFDPVGVYFGTSSGEVWGSADEGELWTCLVRNLPEIYAIEAC</sequence>
<dbReference type="GO" id="GO:0016787">
    <property type="term" value="F:hydrolase activity"/>
    <property type="evidence" value="ECO:0007669"/>
    <property type="project" value="UniProtKB-KW"/>
</dbReference>
<dbReference type="EMBL" id="QYUR01000003">
    <property type="protein sequence ID" value="RJG11065.1"/>
    <property type="molecule type" value="Genomic_DNA"/>
</dbReference>
<dbReference type="Proteomes" id="UP000284021">
    <property type="component" value="Unassembled WGS sequence"/>
</dbReference>
<proteinExistence type="predicted"/>
<dbReference type="Gene3D" id="2.130.10.10">
    <property type="entry name" value="YVTN repeat-like/Quinoprotein amine dehydrogenase"/>
    <property type="match status" value="1"/>
</dbReference>
<dbReference type="PANTHER" id="PTHR43739">
    <property type="entry name" value="XYLOGLUCANASE (EUROFUNG)"/>
    <property type="match status" value="1"/>
</dbReference>
<comment type="caution">
    <text evidence="1">The sequence shown here is derived from an EMBL/GenBank/DDBJ whole genome shotgun (WGS) entry which is preliminary data.</text>
</comment>
<dbReference type="AlphaFoldDB" id="A0A418XEY3"/>
<dbReference type="SUPFAM" id="SSF110296">
    <property type="entry name" value="Oligoxyloglucan reducing end-specific cellobiohydrolase"/>
    <property type="match status" value="1"/>
</dbReference>
<gene>
    <name evidence="1" type="ORF">D3879_15465</name>
</gene>
<reference evidence="1 2" key="1">
    <citation type="submission" date="2018-09" db="EMBL/GenBank/DDBJ databases">
        <authorList>
            <person name="Zhu H."/>
        </authorList>
    </citation>
    <scope>NUCLEOTIDE SEQUENCE [LARGE SCALE GENOMIC DNA]</scope>
    <source>
        <strain evidence="1 2">K1S02-6</strain>
    </source>
</reference>
<dbReference type="InterPro" id="IPR052025">
    <property type="entry name" value="Xyloglucanase_GH74"/>
</dbReference>
<protein>
    <submittedName>
        <fullName evidence="1">Glycosyl hydrolase</fullName>
    </submittedName>
</protein>
<dbReference type="InterPro" id="IPR015943">
    <property type="entry name" value="WD40/YVTN_repeat-like_dom_sf"/>
</dbReference>
<dbReference type="OrthoDB" id="5711096at2"/>
<dbReference type="PANTHER" id="PTHR43739:SF5">
    <property type="entry name" value="EXO-ALPHA-SIALIDASE"/>
    <property type="match status" value="1"/>
</dbReference>
<evidence type="ECO:0000313" key="2">
    <source>
        <dbReference type="Proteomes" id="UP000284021"/>
    </source>
</evidence>
<keyword evidence="1" id="KW-0378">Hydrolase</keyword>
<name>A0A418XEY3_9PSED</name>
<organism evidence="1 2">
    <name type="scientific">Pseudomonas cavernicola</name>
    <dbReference type="NCBI Taxonomy" id="2320866"/>
    <lineage>
        <taxon>Bacteria</taxon>
        <taxon>Pseudomonadati</taxon>
        <taxon>Pseudomonadota</taxon>
        <taxon>Gammaproteobacteria</taxon>
        <taxon>Pseudomonadales</taxon>
        <taxon>Pseudomonadaceae</taxon>
        <taxon>Pseudomonas</taxon>
    </lineage>
</organism>
<accession>A0A418XEY3</accession>
<evidence type="ECO:0000313" key="1">
    <source>
        <dbReference type="EMBL" id="RJG11065.1"/>
    </source>
</evidence>
<keyword evidence="2" id="KW-1185">Reference proteome</keyword>